<organism evidence="1 2">
    <name type="scientific">Cohnella abietis</name>
    <dbReference type="NCBI Taxonomy" id="2507935"/>
    <lineage>
        <taxon>Bacteria</taxon>
        <taxon>Bacillati</taxon>
        <taxon>Bacillota</taxon>
        <taxon>Bacilli</taxon>
        <taxon>Bacillales</taxon>
        <taxon>Paenibacillaceae</taxon>
        <taxon>Cohnella</taxon>
    </lineage>
</organism>
<dbReference type="AlphaFoldDB" id="A0A3T1CXQ4"/>
<reference evidence="1 2" key="1">
    <citation type="submission" date="2019-01" db="EMBL/GenBank/DDBJ databases">
        <title>Complete genome sequence of Cohnella hallensis HS21 isolated from Korean fir (Abies koreana) rhizospheric soil.</title>
        <authorList>
            <person name="Jiang L."/>
            <person name="Kang S.W."/>
            <person name="Kim S."/>
            <person name="Jung J."/>
            <person name="Kim C.Y."/>
            <person name="Kim D.H."/>
            <person name="Kim S.W."/>
            <person name="Lee J."/>
        </authorList>
    </citation>
    <scope>NUCLEOTIDE SEQUENCE [LARGE SCALE GENOMIC DNA]</scope>
    <source>
        <strain evidence="1 2">HS21</strain>
    </source>
</reference>
<dbReference type="InterPro" id="IPR026838">
    <property type="entry name" value="YheC/D"/>
</dbReference>
<evidence type="ECO:0008006" key="3">
    <source>
        <dbReference type="Google" id="ProtNLM"/>
    </source>
</evidence>
<dbReference type="Gene3D" id="3.30.470.20">
    <property type="entry name" value="ATP-grasp fold, B domain"/>
    <property type="match status" value="1"/>
</dbReference>
<dbReference type="Pfam" id="PF14398">
    <property type="entry name" value="ATPgrasp_YheCD"/>
    <property type="match status" value="1"/>
</dbReference>
<name>A0A3T1CXQ4_9BACL</name>
<dbReference type="Proteomes" id="UP000289856">
    <property type="component" value="Chromosome"/>
</dbReference>
<evidence type="ECO:0000313" key="2">
    <source>
        <dbReference type="Proteomes" id="UP000289856"/>
    </source>
</evidence>
<evidence type="ECO:0000313" key="1">
    <source>
        <dbReference type="EMBL" id="BBI30608.1"/>
    </source>
</evidence>
<gene>
    <name evidence="1" type="ORF">KCTCHS21_00070</name>
</gene>
<protein>
    <recommendedName>
        <fullName evidence="3">ATP-grasp domain-containing protein</fullName>
    </recommendedName>
</protein>
<dbReference type="SUPFAM" id="SSF56059">
    <property type="entry name" value="Glutathione synthetase ATP-binding domain-like"/>
    <property type="match status" value="1"/>
</dbReference>
<keyword evidence="2" id="KW-1185">Reference proteome</keyword>
<sequence>MPTTRSFQRSSVELMLEQYGMIYVKPINGTFGNGVIRIEKNNGAHPLFTFQIGESKYSFSEFDSMFRKLLSVKRDKAYIAQQGIHLLKYSGRRFDLRVMVQKNPQSQWETTGMIGRVAHPRKIVTNYHAGGTPMPVTPLLKESMSSEQVITYQSRLRKLGIDIAKALERRYPRLKEIGVDVAIDHHLKPWVLEVNTMPDPFLFKKLPSRAVFRKIYQYAVAYGRFAVHKRKR</sequence>
<proteinExistence type="predicted"/>
<dbReference type="EMBL" id="AP019400">
    <property type="protein sequence ID" value="BBI30608.1"/>
    <property type="molecule type" value="Genomic_DNA"/>
</dbReference>
<dbReference type="KEGG" id="cohn:KCTCHS21_00070"/>
<accession>A0A3T1CXQ4</accession>